<comment type="caution">
    <text evidence="5">The sequence shown here is derived from an EMBL/GenBank/DDBJ whole genome shotgun (WGS) entry which is preliminary data.</text>
</comment>
<evidence type="ECO:0000313" key="6">
    <source>
        <dbReference type="Proteomes" id="UP000604475"/>
    </source>
</evidence>
<feature type="domain" description="Leucine-binding protein" evidence="4">
    <location>
        <begin position="53"/>
        <end position="397"/>
    </location>
</feature>
<keyword evidence="6" id="KW-1185">Reference proteome</keyword>
<name>A0A937RNH4_9ACTN</name>
<evidence type="ECO:0000259" key="4">
    <source>
        <dbReference type="Pfam" id="PF13458"/>
    </source>
</evidence>
<feature type="signal peptide" evidence="3">
    <location>
        <begin position="1"/>
        <end position="23"/>
    </location>
</feature>
<dbReference type="CDD" id="cd06341">
    <property type="entry name" value="PBP1_ABC_ligand_binding-like"/>
    <property type="match status" value="1"/>
</dbReference>
<dbReference type="Pfam" id="PF13458">
    <property type="entry name" value="Peripla_BP_6"/>
    <property type="match status" value="1"/>
</dbReference>
<protein>
    <submittedName>
        <fullName evidence="5">ABC transporter substrate-binding protein</fullName>
    </submittedName>
</protein>
<dbReference type="PANTHER" id="PTHR47235:SF1">
    <property type="entry name" value="BLR6548 PROTEIN"/>
    <property type="match status" value="1"/>
</dbReference>
<dbReference type="PROSITE" id="PS51257">
    <property type="entry name" value="PROKAR_LIPOPROTEIN"/>
    <property type="match status" value="1"/>
</dbReference>
<gene>
    <name evidence="5" type="ORF">I7412_40385</name>
</gene>
<evidence type="ECO:0000313" key="5">
    <source>
        <dbReference type="EMBL" id="MBL7633307.1"/>
    </source>
</evidence>
<evidence type="ECO:0000256" key="3">
    <source>
        <dbReference type="SAM" id="SignalP"/>
    </source>
</evidence>
<dbReference type="PANTHER" id="PTHR47235">
    <property type="entry name" value="BLR6548 PROTEIN"/>
    <property type="match status" value="1"/>
</dbReference>
<dbReference type="SUPFAM" id="SSF53822">
    <property type="entry name" value="Periplasmic binding protein-like I"/>
    <property type="match status" value="1"/>
</dbReference>
<reference evidence="5" key="1">
    <citation type="submission" date="2020-12" db="EMBL/GenBank/DDBJ databases">
        <title>Genomic characterization of non-nitrogen-fixing Frankia strains.</title>
        <authorList>
            <person name="Carlos-Shanley C."/>
            <person name="Guerra T."/>
            <person name="Hahn D."/>
        </authorList>
    </citation>
    <scope>NUCLEOTIDE SEQUENCE</scope>
    <source>
        <strain evidence="5">CN6</strain>
    </source>
</reference>
<dbReference type="EMBL" id="JAEACQ010000379">
    <property type="protein sequence ID" value="MBL7633307.1"/>
    <property type="molecule type" value="Genomic_DNA"/>
</dbReference>
<keyword evidence="2 3" id="KW-0732">Signal</keyword>
<dbReference type="Proteomes" id="UP000604475">
    <property type="component" value="Unassembled WGS sequence"/>
</dbReference>
<sequence length="426" mass="44925">MSLPVQKRLVRGAALAASASTLAMGLAACGQAGSGTAGGVSCDASAPGVTDQEIKLGLTWNDTGDGAASLAAFRGGIDARLELANTNGEIFGRKITYAWRDDKADQALNAQVTRELVEDEGVFGMMTAPGGAGGSIEWLAEQNVPVTGMGSDPLWQNRGNMFSFYYLGEGSNTAWGKLIRELSGTRAAVFAISGSKSNSDFSRQLAASLLESGVEIVKTYQVAEAVTNFEAIAQQIKANDIDTLAGVVLPNIAIELLPALRARGVQLKAVVMPLGYDDSLLHENGASLANAVIISQIKPWQANTPEQHTFLEMMNTYSPQIQPATTDMAVDGYVTADLFVEGLKLAGECPTRESFISALRAVTDYPGAGLIPKDVDLSTNYKEPNSCYSIVQVTPDGTAFAPLFDAKPLCGDLITTDRMNQLLGTA</sequence>
<dbReference type="InterPro" id="IPR028081">
    <property type="entry name" value="Leu-bd"/>
</dbReference>
<dbReference type="AlphaFoldDB" id="A0A937RNH4"/>
<organism evidence="5 6">
    <name type="scientific">Frankia nepalensis</name>
    <dbReference type="NCBI Taxonomy" id="1836974"/>
    <lineage>
        <taxon>Bacteria</taxon>
        <taxon>Bacillati</taxon>
        <taxon>Actinomycetota</taxon>
        <taxon>Actinomycetes</taxon>
        <taxon>Frankiales</taxon>
        <taxon>Frankiaceae</taxon>
        <taxon>Frankia</taxon>
    </lineage>
</organism>
<evidence type="ECO:0000256" key="2">
    <source>
        <dbReference type="ARBA" id="ARBA00022729"/>
    </source>
</evidence>
<feature type="chain" id="PRO_5039414019" evidence="3">
    <location>
        <begin position="24"/>
        <end position="426"/>
    </location>
</feature>
<dbReference type="Gene3D" id="3.40.50.2300">
    <property type="match status" value="2"/>
</dbReference>
<evidence type="ECO:0000256" key="1">
    <source>
        <dbReference type="ARBA" id="ARBA00010062"/>
    </source>
</evidence>
<comment type="similarity">
    <text evidence="1">Belongs to the leucine-binding protein family.</text>
</comment>
<dbReference type="InterPro" id="IPR028082">
    <property type="entry name" value="Peripla_BP_I"/>
</dbReference>
<proteinExistence type="inferred from homology"/>
<accession>A0A937RNH4</accession>
<dbReference type="RefSeq" id="WP_203001627.1">
    <property type="nucleotide sequence ID" value="NZ_JADWYU010000205.1"/>
</dbReference>